<dbReference type="OrthoDB" id="9799983at2"/>
<dbReference type="SUPFAM" id="SSF51905">
    <property type="entry name" value="FAD/NAD(P)-binding domain"/>
    <property type="match status" value="1"/>
</dbReference>
<dbReference type="PANTHER" id="PTHR42685">
    <property type="entry name" value="GERANYLGERANYL DIPHOSPHATE REDUCTASE"/>
    <property type="match status" value="1"/>
</dbReference>
<organism evidence="2 3">
    <name type="scientific">Desulfotignum phosphitoxidans DSM 13687</name>
    <dbReference type="NCBI Taxonomy" id="1286635"/>
    <lineage>
        <taxon>Bacteria</taxon>
        <taxon>Pseudomonadati</taxon>
        <taxon>Thermodesulfobacteriota</taxon>
        <taxon>Desulfobacteria</taxon>
        <taxon>Desulfobacterales</taxon>
        <taxon>Desulfobacteraceae</taxon>
        <taxon>Desulfotignum</taxon>
    </lineage>
</organism>
<dbReference type="InterPro" id="IPR050407">
    <property type="entry name" value="Geranylgeranyl_reductase"/>
</dbReference>
<evidence type="ECO:0000313" key="3">
    <source>
        <dbReference type="Proteomes" id="UP000014216"/>
    </source>
</evidence>
<dbReference type="RefSeq" id="WP_006967664.1">
    <property type="nucleotide sequence ID" value="NZ_APJX01000009.1"/>
</dbReference>
<dbReference type="Gene3D" id="3.50.50.60">
    <property type="entry name" value="FAD/NAD(P)-binding domain"/>
    <property type="match status" value="1"/>
</dbReference>
<dbReference type="InterPro" id="IPR011777">
    <property type="entry name" value="Geranylgeranyl_Rdtase_fam"/>
</dbReference>
<sequence length="362" mass="38970">MTYDVIISGAGPAGTSAGFDLASAGYSVLLLDRKSFPRKKACAGGLTPKAAACFACDISGLIERSCNKMVIHRPDGSFFTIKATRPLCHMTQRKDLDLFCLNQALAAGARFQIVDRIHALVQEKETVTLHTSAGPLTASYVIGADGANSRIRALLNRQARPYRIRKIHGLEADVQVSRPDQVVMAFAFFSDLPGYYWVFPKKTHINIGIFSHDHTPVSVRNLAAFARDCFGTDALSDITGYPIGTGGGRGFRSPGGGRVLLAGDAAGFAESVFGEGIYFAVRSGRIAAAAICQALEKKMRALSVYNRSLAGLRLDLGVSRYGAAALYRWTAPCLKFAGIPAVYHHFSKGYAAGRPLLRMFLP</sequence>
<dbReference type="NCBIfam" id="TIGR02032">
    <property type="entry name" value="GG-red-SF"/>
    <property type="match status" value="1"/>
</dbReference>
<dbReference type="InterPro" id="IPR036188">
    <property type="entry name" value="FAD/NAD-bd_sf"/>
</dbReference>
<comment type="caution">
    <text evidence="2">The sequence shown here is derived from an EMBL/GenBank/DDBJ whole genome shotgun (WGS) entry which is preliminary data.</text>
</comment>
<evidence type="ECO:0000259" key="1">
    <source>
        <dbReference type="Pfam" id="PF01494"/>
    </source>
</evidence>
<dbReference type="EMBL" id="APJX01000009">
    <property type="protein sequence ID" value="EMS78239.1"/>
    <property type="molecule type" value="Genomic_DNA"/>
</dbReference>
<proteinExistence type="predicted"/>
<accession>S0FYK1</accession>
<name>S0FYK1_9BACT</name>
<reference evidence="2 3" key="1">
    <citation type="journal article" date="2013" name="Genome Announc.">
        <title>Draft Genome Sequence of Desulfotignum phosphitoxidans DSM 13687 Strain FiPS-3.</title>
        <authorList>
            <person name="Poehlein A."/>
            <person name="Daniel R."/>
            <person name="Simeonova D.D."/>
        </authorList>
    </citation>
    <scope>NUCLEOTIDE SEQUENCE [LARGE SCALE GENOMIC DNA]</scope>
    <source>
        <strain evidence="2 3">DSM 13687</strain>
    </source>
</reference>
<keyword evidence="3" id="KW-1185">Reference proteome</keyword>
<protein>
    <submittedName>
        <fullName evidence="2">FAD-binding protein</fullName>
    </submittedName>
</protein>
<dbReference type="InterPro" id="IPR002938">
    <property type="entry name" value="FAD-bd"/>
</dbReference>
<dbReference type="PRINTS" id="PR00420">
    <property type="entry name" value="RNGMNOXGNASE"/>
</dbReference>
<dbReference type="PANTHER" id="PTHR42685:SF22">
    <property type="entry name" value="CONDITIONED MEDIUM FACTOR RECEPTOR 1"/>
    <property type="match status" value="1"/>
</dbReference>
<evidence type="ECO:0000313" key="2">
    <source>
        <dbReference type="EMBL" id="EMS78239.1"/>
    </source>
</evidence>
<dbReference type="AlphaFoldDB" id="S0FYK1"/>
<dbReference type="GO" id="GO:0071949">
    <property type="term" value="F:FAD binding"/>
    <property type="evidence" value="ECO:0007669"/>
    <property type="project" value="InterPro"/>
</dbReference>
<dbReference type="Proteomes" id="UP000014216">
    <property type="component" value="Unassembled WGS sequence"/>
</dbReference>
<dbReference type="GO" id="GO:0016628">
    <property type="term" value="F:oxidoreductase activity, acting on the CH-CH group of donors, NAD or NADP as acceptor"/>
    <property type="evidence" value="ECO:0007669"/>
    <property type="project" value="InterPro"/>
</dbReference>
<feature type="domain" description="FAD-binding" evidence="1">
    <location>
        <begin position="3"/>
        <end position="294"/>
    </location>
</feature>
<dbReference type="Pfam" id="PF01494">
    <property type="entry name" value="FAD_binding_3"/>
    <property type="match status" value="1"/>
</dbReference>
<gene>
    <name evidence="2" type="ORF">Dpo_9c00710</name>
</gene>